<dbReference type="Proteomes" id="UP001644719">
    <property type="component" value="Unassembled WGS sequence"/>
</dbReference>
<protein>
    <submittedName>
        <fullName evidence="1">Uncharacterized protein</fullName>
    </submittedName>
</protein>
<dbReference type="EMBL" id="JAAITS010000002">
    <property type="protein sequence ID" value="NSG83965.1"/>
    <property type="molecule type" value="Genomic_DNA"/>
</dbReference>
<keyword evidence="2" id="KW-1185">Reference proteome</keyword>
<accession>A0ABX2H3Q9</accession>
<comment type="caution">
    <text evidence="1">The sequence shown here is derived from an EMBL/GenBank/DDBJ whole genome shotgun (WGS) entry which is preliminary data.</text>
</comment>
<dbReference type="RefSeq" id="WP_148462951.1">
    <property type="nucleotide sequence ID" value="NZ_JAAIPU010000005.1"/>
</dbReference>
<organism evidence="1 2">
    <name type="scientific">Blautia faecis</name>
    <dbReference type="NCBI Taxonomy" id="871665"/>
    <lineage>
        <taxon>Bacteria</taxon>
        <taxon>Bacillati</taxon>
        <taxon>Bacillota</taxon>
        <taxon>Clostridia</taxon>
        <taxon>Lachnospirales</taxon>
        <taxon>Lachnospiraceae</taxon>
        <taxon>Blautia</taxon>
    </lineage>
</organism>
<evidence type="ECO:0000313" key="2">
    <source>
        <dbReference type="Proteomes" id="UP001644719"/>
    </source>
</evidence>
<reference evidence="1 2" key="1">
    <citation type="journal article" date="2020" name="Cell Host Microbe">
        <title>Functional and Genomic Variation between Human-Derived Isolates of Lachnospiraceae Reveals Inter- and Intra-Species Diversity.</title>
        <authorList>
            <person name="Sorbara M.T."/>
            <person name="Littmann E.R."/>
            <person name="Fontana E."/>
            <person name="Moody T.U."/>
            <person name="Kohout C.E."/>
            <person name="Gjonbalaj M."/>
            <person name="Eaton V."/>
            <person name="Seok R."/>
            <person name="Leiner I.M."/>
            <person name="Pamer E.G."/>
        </authorList>
    </citation>
    <scope>NUCLEOTIDE SEQUENCE [LARGE SCALE GENOMIC DNA]</scope>
    <source>
        <strain evidence="1 2">MSK.17.74</strain>
    </source>
</reference>
<name>A0ABX2H3Q9_9FIRM</name>
<evidence type="ECO:0000313" key="1">
    <source>
        <dbReference type="EMBL" id="NSG83965.1"/>
    </source>
</evidence>
<sequence>MEKQRNDLAVLQKNGLIHLIGKSENRIPEPKFKGGTVPWFDDTKLLKTNRAGKSARGYEVISK</sequence>
<gene>
    <name evidence="1" type="ORF">G5B17_00625</name>
</gene>
<proteinExistence type="predicted"/>